<keyword evidence="8" id="KW-0325">Glycoprotein</keyword>
<protein>
    <submittedName>
        <fullName evidence="10">Uncharacterized protein</fullName>
    </submittedName>
</protein>
<evidence type="ECO:0000256" key="6">
    <source>
        <dbReference type="ARBA" id="ARBA00023157"/>
    </source>
</evidence>
<dbReference type="EMBL" id="GG666576">
    <property type="protein sequence ID" value="EEN52944.1"/>
    <property type="molecule type" value="Genomic_DNA"/>
</dbReference>
<evidence type="ECO:0000256" key="3">
    <source>
        <dbReference type="ARBA" id="ARBA00022737"/>
    </source>
</evidence>
<organism>
    <name type="scientific">Branchiostoma floridae</name>
    <name type="common">Florida lancelet</name>
    <name type="synonym">Amphioxus</name>
    <dbReference type="NCBI Taxonomy" id="7739"/>
    <lineage>
        <taxon>Eukaryota</taxon>
        <taxon>Metazoa</taxon>
        <taxon>Chordata</taxon>
        <taxon>Cephalochordata</taxon>
        <taxon>Leptocardii</taxon>
        <taxon>Amphioxiformes</taxon>
        <taxon>Branchiostomatidae</taxon>
        <taxon>Branchiostoma</taxon>
    </lineage>
</organism>
<gene>
    <name evidence="10" type="ORF">BRAFLDRAFT_215813</name>
</gene>
<dbReference type="SUPFAM" id="SSF57424">
    <property type="entry name" value="LDL receptor-like module"/>
    <property type="match status" value="3"/>
</dbReference>
<keyword evidence="3" id="KW-0677">Repeat</keyword>
<dbReference type="STRING" id="7739.C3Z3A0"/>
<sequence length="130" mass="14116">VHFVPGVETADCTLWECPSGECLPFLQVCDGVHTCVGGEDEVTCGNCPGYWCTTTGQCVSYLQLCDGKEDCTEQEDETSCDPEKSCETYQCPTNPSKCLSFLAVCDKISDCPGDTDEENCGVYILNLNIL</sequence>
<dbReference type="PROSITE" id="PS50068">
    <property type="entry name" value="LDLRA_2"/>
    <property type="match status" value="2"/>
</dbReference>
<dbReference type="InterPro" id="IPR036055">
    <property type="entry name" value="LDL_receptor-like_sf"/>
</dbReference>
<dbReference type="Gene3D" id="4.10.400.10">
    <property type="entry name" value="Low-density Lipoprotein Receptor"/>
    <property type="match status" value="2"/>
</dbReference>
<feature type="disulfide bond" evidence="9">
    <location>
        <begin position="105"/>
        <end position="120"/>
    </location>
</feature>
<dbReference type="PROSITE" id="PS01209">
    <property type="entry name" value="LDLRA_1"/>
    <property type="match status" value="2"/>
</dbReference>
<dbReference type="AlphaFoldDB" id="C3Z3A0"/>
<feature type="non-terminal residue" evidence="10">
    <location>
        <position position="1"/>
    </location>
</feature>
<dbReference type="InterPro" id="IPR023415">
    <property type="entry name" value="LDLR_class-A_CS"/>
</dbReference>
<accession>C3Z3A0</accession>
<feature type="disulfide bond" evidence="9">
    <location>
        <begin position="65"/>
        <end position="80"/>
    </location>
</feature>
<comment type="subcellular location">
    <subcellularLocation>
        <location evidence="1">Membrane</location>
        <topology evidence="1">Single-pass membrane protein</topology>
    </subcellularLocation>
</comment>
<proteinExistence type="predicted"/>
<keyword evidence="2" id="KW-0812">Transmembrane</keyword>
<dbReference type="eggNOG" id="KOG1215">
    <property type="taxonomic scope" value="Eukaryota"/>
</dbReference>
<dbReference type="Pfam" id="PF00057">
    <property type="entry name" value="Ldl_recept_a"/>
    <property type="match status" value="1"/>
</dbReference>
<comment type="caution">
    <text evidence="9">Lacks conserved residue(s) required for the propagation of feature annotation.</text>
</comment>
<keyword evidence="5" id="KW-0472">Membrane</keyword>
<dbReference type="SMART" id="SM00192">
    <property type="entry name" value="LDLa"/>
    <property type="match status" value="3"/>
</dbReference>
<evidence type="ECO:0000313" key="10">
    <source>
        <dbReference type="EMBL" id="EEN52944.1"/>
    </source>
</evidence>
<keyword evidence="7" id="KW-0675">Receptor</keyword>
<evidence type="ECO:0000256" key="1">
    <source>
        <dbReference type="ARBA" id="ARBA00004167"/>
    </source>
</evidence>
<evidence type="ECO:0000256" key="9">
    <source>
        <dbReference type="PROSITE-ProRule" id="PRU00124"/>
    </source>
</evidence>
<name>C3Z3A0_BRAFL</name>
<feature type="disulfide bond" evidence="9">
    <location>
        <begin position="86"/>
        <end position="98"/>
    </location>
</feature>
<evidence type="ECO:0000256" key="4">
    <source>
        <dbReference type="ARBA" id="ARBA00022989"/>
    </source>
</evidence>
<evidence type="ECO:0000256" key="7">
    <source>
        <dbReference type="ARBA" id="ARBA00023170"/>
    </source>
</evidence>
<dbReference type="InterPro" id="IPR051221">
    <property type="entry name" value="LDLR-related"/>
</dbReference>
<dbReference type="PANTHER" id="PTHR22722">
    <property type="entry name" value="LOW-DENSITY LIPOPROTEIN RECEPTOR-RELATED PROTEIN 2-RELATED"/>
    <property type="match status" value="1"/>
</dbReference>
<dbReference type="PRINTS" id="PR00261">
    <property type="entry name" value="LDLRECEPTOR"/>
</dbReference>
<evidence type="ECO:0000256" key="8">
    <source>
        <dbReference type="ARBA" id="ARBA00023180"/>
    </source>
</evidence>
<dbReference type="InterPro" id="IPR002172">
    <property type="entry name" value="LDrepeatLR_classA_rpt"/>
</dbReference>
<dbReference type="GO" id="GO:0016020">
    <property type="term" value="C:membrane"/>
    <property type="evidence" value="ECO:0007669"/>
    <property type="project" value="UniProtKB-SubCell"/>
</dbReference>
<evidence type="ECO:0000256" key="2">
    <source>
        <dbReference type="ARBA" id="ARBA00022692"/>
    </source>
</evidence>
<dbReference type="Gene3D" id="2.40.128.620">
    <property type="match status" value="1"/>
</dbReference>
<evidence type="ECO:0000256" key="5">
    <source>
        <dbReference type="ARBA" id="ARBA00023136"/>
    </source>
</evidence>
<keyword evidence="4" id="KW-1133">Transmembrane helix</keyword>
<keyword evidence="6 9" id="KW-1015">Disulfide bond</keyword>
<reference evidence="10" key="1">
    <citation type="journal article" date="2008" name="Nature">
        <title>The amphioxus genome and the evolution of the chordate karyotype.</title>
        <authorList>
            <consortium name="US DOE Joint Genome Institute (JGI-PGF)"/>
            <person name="Putnam N.H."/>
            <person name="Butts T."/>
            <person name="Ferrier D.E.K."/>
            <person name="Furlong R.F."/>
            <person name="Hellsten U."/>
            <person name="Kawashima T."/>
            <person name="Robinson-Rechavi M."/>
            <person name="Shoguchi E."/>
            <person name="Terry A."/>
            <person name="Yu J.-K."/>
            <person name="Benito-Gutierrez E.L."/>
            <person name="Dubchak I."/>
            <person name="Garcia-Fernandez J."/>
            <person name="Gibson-Brown J.J."/>
            <person name="Grigoriev I.V."/>
            <person name="Horton A.C."/>
            <person name="de Jong P.J."/>
            <person name="Jurka J."/>
            <person name="Kapitonov V.V."/>
            <person name="Kohara Y."/>
            <person name="Kuroki Y."/>
            <person name="Lindquist E."/>
            <person name="Lucas S."/>
            <person name="Osoegawa K."/>
            <person name="Pennacchio L.A."/>
            <person name="Salamov A.A."/>
            <person name="Satou Y."/>
            <person name="Sauka-Spengler T."/>
            <person name="Schmutz J."/>
            <person name="Shin-I T."/>
            <person name="Toyoda A."/>
            <person name="Bronner-Fraser M."/>
            <person name="Fujiyama A."/>
            <person name="Holland L.Z."/>
            <person name="Holland P.W.H."/>
            <person name="Satoh N."/>
            <person name="Rokhsar D.S."/>
        </authorList>
    </citation>
    <scope>NUCLEOTIDE SEQUENCE [LARGE SCALE GENOMIC DNA]</scope>
    <source>
        <strain evidence="10">S238N-H82</strain>
        <tissue evidence="10">Testes</tissue>
    </source>
</reference>
<dbReference type="InParanoid" id="C3Z3A0"/>
<dbReference type="PANTHER" id="PTHR22722:SF5">
    <property type="entry name" value="LOW-DENSITY LIPOPROTEIN RECEPTOR-RELATED PROTEIN 1B"/>
    <property type="match status" value="1"/>
</dbReference>